<organism evidence="1 2">
    <name type="scientific">Oleispira antarctica</name>
    <dbReference type="NCBI Taxonomy" id="188908"/>
    <lineage>
        <taxon>Bacteria</taxon>
        <taxon>Pseudomonadati</taxon>
        <taxon>Pseudomonadota</taxon>
        <taxon>Gammaproteobacteria</taxon>
        <taxon>Oceanospirillales</taxon>
        <taxon>Oceanospirillaceae</taxon>
        <taxon>Oleispira</taxon>
    </lineage>
</organism>
<dbReference type="Gene3D" id="3.40.190.290">
    <property type="match status" value="1"/>
</dbReference>
<dbReference type="Proteomes" id="UP000227088">
    <property type="component" value="Unassembled WGS sequence"/>
</dbReference>
<name>A0A1Y5HR87_OLEAN</name>
<comment type="caution">
    <text evidence="1">The sequence shown here is derived from an EMBL/GenBank/DDBJ whole genome shotgun (WGS) entry which is preliminary data.</text>
</comment>
<reference evidence="2" key="1">
    <citation type="journal article" date="2017" name="Proc. Natl. Acad. Sci. U.S.A.">
        <title>Simulation of Deepwater Horizon oil plume reveals substrate specialization within a complex community of hydrocarbon degraders.</title>
        <authorList>
            <person name="Hu P."/>
            <person name="Dubinsky E.A."/>
            <person name="Probst A.J."/>
            <person name="Wang J."/>
            <person name="Sieber C.M.K."/>
            <person name="Tom L.M."/>
            <person name="Gardinali P."/>
            <person name="Banfield J.F."/>
            <person name="Atlas R.M."/>
            <person name="Andersen G.L."/>
        </authorList>
    </citation>
    <scope>NUCLEOTIDE SEQUENCE [LARGE SCALE GENOMIC DNA]</scope>
</reference>
<sequence length="68" mass="7853">MSADILTNKVVNVMPHYTPRSSELWLVFPSRQSIKPAARLLRDMLKEKTREILDKLIIKGVVDKTVFD</sequence>
<accession>A0A1Y5HR87</accession>
<feature type="non-terminal residue" evidence="1">
    <location>
        <position position="1"/>
    </location>
</feature>
<evidence type="ECO:0000313" key="2">
    <source>
        <dbReference type="Proteomes" id="UP000227088"/>
    </source>
</evidence>
<proteinExistence type="predicted"/>
<dbReference type="AlphaFoldDB" id="A0A1Y5HR87"/>
<protein>
    <submittedName>
        <fullName evidence="1">LysR family transcriptional regulator</fullName>
    </submittedName>
</protein>
<dbReference type="EMBL" id="MABE01000525">
    <property type="protein sequence ID" value="OUS39779.1"/>
    <property type="molecule type" value="Genomic_DNA"/>
</dbReference>
<evidence type="ECO:0000313" key="1">
    <source>
        <dbReference type="EMBL" id="OUS39779.1"/>
    </source>
</evidence>
<gene>
    <name evidence="1" type="ORF">A9R00_09120</name>
</gene>
<dbReference type="SUPFAM" id="SSF53850">
    <property type="entry name" value="Periplasmic binding protein-like II"/>
    <property type="match status" value="1"/>
</dbReference>